<dbReference type="InterPro" id="IPR029045">
    <property type="entry name" value="ClpP/crotonase-like_dom_sf"/>
</dbReference>
<dbReference type="InterPro" id="IPR036291">
    <property type="entry name" value="NAD(P)-bd_dom_sf"/>
</dbReference>
<dbReference type="EC" id="4.2.1.17" evidence="4"/>
<dbReference type="GO" id="GO:0016509">
    <property type="term" value="F:long-chain (3S)-3-hydroxyacyl-CoA dehydrogenase (NAD+) activity"/>
    <property type="evidence" value="ECO:0007669"/>
    <property type="project" value="TreeGrafter"/>
</dbReference>
<dbReference type="SUPFAM" id="SSF51735">
    <property type="entry name" value="NAD(P)-binding Rossmann-fold domains"/>
    <property type="match status" value="1"/>
</dbReference>
<dbReference type="OrthoDB" id="10004768at2759"/>
<evidence type="ECO:0000256" key="4">
    <source>
        <dbReference type="ARBA" id="ARBA00012076"/>
    </source>
</evidence>
<evidence type="ECO:0000259" key="13">
    <source>
        <dbReference type="Pfam" id="PF02737"/>
    </source>
</evidence>
<reference evidence="14" key="1">
    <citation type="submission" date="2021-02" db="EMBL/GenBank/DDBJ databases">
        <title>First Annotated Genome of the Yellow-green Alga Tribonema minus.</title>
        <authorList>
            <person name="Mahan K.M."/>
        </authorList>
    </citation>
    <scope>NUCLEOTIDE SEQUENCE</scope>
    <source>
        <strain evidence="14">UTEX B ZZ1240</strain>
    </source>
</reference>
<keyword evidence="5" id="KW-0276">Fatty acid metabolism</keyword>
<accession>A0A835Z334</accession>
<dbReference type="AlphaFoldDB" id="A0A835Z334"/>
<keyword evidence="6" id="KW-0560">Oxidoreductase</keyword>
<name>A0A835Z334_9STRA</name>
<comment type="pathway">
    <text evidence="1">Lipid metabolism; fatty acid beta-oxidation.</text>
</comment>
<organism evidence="14 15">
    <name type="scientific">Tribonema minus</name>
    <dbReference type="NCBI Taxonomy" id="303371"/>
    <lineage>
        <taxon>Eukaryota</taxon>
        <taxon>Sar</taxon>
        <taxon>Stramenopiles</taxon>
        <taxon>Ochrophyta</taxon>
        <taxon>PX clade</taxon>
        <taxon>Xanthophyceae</taxon>
        <taxon>Tribonematales</taxon>
        <taxon>Tribonemataceae</taxon>
        <taxon>Tribonema</taxon>
    </lineage>
</organism>
<keyword evidence="9" id="KW-0456">Lyase</keyword>
<keyword evidence="7" id="KW-0520">NAD</keyword>
<dbReference type="InterPro" id="IPR008927">
    <property type="entry name" value="6-PGluconate_DH-like_C_sf"/>
</dbReference>
<dbReference type="GO" id="GO:0004300">
    <property type="term" value="F:enoyl-CoA hydratase activity"/>
    <property type="evidence" value="ECO:0007669"/>
    <property type="project" value="UniProtKB-EC"/>
</dbReference>
<dbReference type="UniPathway" id="UPA00659"/>
<evidence type="ECO:0000256" key="6">
    <source>
        <dbReference type="ARBA" id="ARBA00023002"/>
    </source>
</evidence>
<dbReference type="PROSITE" id="PS00166">
    <property type="entry name" value="ENOYL_COA_HYDRATASE"/>
    <property type="match status" value="1"/>
</dbReference>
<keyword evidence="15" id="KW-1185">Reference proteome</keyword>
<dbReference type="InterPro" id="IPR006176">
    <property type="entry name" value="3-OHacyl-CoA_DH_NAD-bd"/>
</dbReference>
<dbReference type="InterPro" id="IPR006108">
    <property type="entry name" value="3HC_DH_C"/>
</dbReference>
<dbReference type="FunFam" id="3.40.50.720:FF:000009">
    <property type="entry name" value="Fatty oxidation complex, alpha subunit"/>
    <property type="match status" value="1"/>
</dbReference>
<dbReference type="Gene3D" id="3.90.226.10">
    <property type="entry name" value="2-enoyl-CoA Hydratase, Chain A, domain 1"/>
    <property type="match status" value="1"/>
</dbReference>
<dbReference type="Pfam" id="PF02737">
    <property type="entry name" value="3HCDH_N"/>
    <property type="match status" value="1"/>
</dbReference>
<dbReference type="GO" id="GO:0070403">
    <property type="term" value="F:NAD+ binding"/>
    <property type="evidence" value="ECO:0007669"/>
    <property type="project" value="InterPro"/>
</dbReference>
<dbReference type="FunFam" id="3.90.226.10:FF:000011">
    <property type="entry name" value="Fatty acid oxidation complex subunit alpha"/>
    <property type="match status" value="1"/>
</dbReference>
<evidence type="ECO:0000256" key="1">
    <source>
        <dbReference type="ARBA" id="ARBA00005005"/>
    </source>
</evidence>
<dbReference type="InterPro" id="IPR001753">
    <property type="entry name" value="Enoyl-CoA_hydra/iso"/>
</dbReference>
<dbReference type="PANTHER" id="PTHR43612">
    <property type="entry name" value="TRIFUNCTIONAL ENZYME SUBUNIT ALPHA"/>
    <property type="match status" value="1"/>
</dbReference>
<dbReference type="PROSITE" id="PS00067">
    <property type="entry name" value="3HCDH"/>
    <property type="match status" value="1"/>
</dbReference>
<proteinExistence type="inferred from homology"/>
<evidence type="ECO:0000256" key="3">
    <source>
        <dbReference type="ARBA" id="ARBA00008750"/>
    </source>
</evidence>
<comment type="similarity">
    <text evidence="3">In the N-terminal section; belongs to the enoyl-CoA hydratase/isomerase family.</text>
</comment>
<dbReference type="Pfam" id="PF00378">
    <property type="entry name" value="ECH_1"/>
    <property type="match status" value="1"/>
</dbReference>
<protein>
    <recommendedName>
        <fullName evidence="4">enoyl-CoA hydratase</fullName>
        <ecNumber evidence="4">4.2.1.17</ecNumber>
    </recommendedName>
</protein>
<dbReference type="GO" id="GO:0006635">
    <property type="term" value="P:fatty acid beta-oxidation"/>
    <property type="evidence" value="ECO:0007669"/>
    <property type="project" value="UniProtKB-UniPathway"/>
</dbReference>
<feature type="domain" description="3-hydroxyacyl-CoA dehydrogenase C-terminal" evidence="12">
    <location>
        <begin position="516"/>
        <end position="612"/>
    </location>
</feature>
<dbReference type="CDD" id="cd06558">
    <property type="entry name" value="crotonase-like"/>
    <property type="match status" value="1"/>
</dbReference>
<evidence type="ECO:0000256" key="9">
    <source>
        <dbReference type="ARBA" id="ARBA00023239"/>
    </source>
</evidence>
<dbReference type="Pfam" id="PF00725">
    <property type="entry name" value="3HCDH"/>
    <property type="match status" value="2"/>
</dbReference>
<dbReference type="InterPro" id="IPR006180">
    <property type="entry name" value="3-OHacyl-CoA_DH_CS"/>
</dbReference>
<comment type="similarity">
    <text evidence="2">In the central section; belongs to the 3-hydroxyacyl-CoA dehydrogenase family.</text>
</comment>
<comment type="similarity">
    <text evidence="11">Belongs to the enoyl-CoA hydratase/isomerase family.</text>
</comment>
<feature type="domain" description="3-hydroxyacyl-CoA dehydrogenase C-terminal" evidence="12">
    <location>
        <begin position="645"/>
        <end position="728"/>
    </location>
</feature>
<keyword evidence="10" id="KW-0511">Multifunctional enzyme</keyword>
<dbReference type="Gene3D" id="3.40.50.720">
    <property type="entry name" value="NAD(P)-binding Rossmann-like Domain"/>
    <property type="match status" value="1"/>
</dbReference>
<evidence type="ECO:0000256" key="11">
    <source>
        <dbReference type="RuleBase" id="RU003707"/>
    </source>
</evidence>
<evidence type="ECO:0000256" key="5">
    <source>
        <dbReference type="ARBA" id="ARBA00022832"/>
    </source>
</evidence>
<dbReference type="GO" id="GO:0016507">
    <property type="term" value="C:mitochondrial fatty acid beta-oxidation multienzyme complex"/>
    <property type="evidence" value="ECO:0007669"/>
    <property type="project" value="TreeGrafter"/>
</dbReference>
<evidence type="ECO:0000256" key="7">
    <source>
        <dbReference type="ARBA" id="ARBA00023027"/>
    </source>
</evidence>
<dbReference type="SUPFAM" id="SSF52096">
    <property type="entry name" value="ClpP/crotonase"/>
    <property type="match status" value="1"/>
</dbReference>
<dbReference type="Gene3D" id="1.10.1040.50">
    <property type="match status" value="1"/>
</dbReference>
<evidence type="ECO:0000313" key="15">
    <source>
        <dbReference type="Proteomes" id="UP000664859"/>
    </source>
</evidence>
<dbReference type="Proteomes" id="UP000664859">
    <property type="component" value="Unassembled WGS sequence"/>
</dbReference>
<dbReference type="InterPro" id="IPR018376">
    <property type="entry name" value="Enoyl-CoA_hyd/isom_CS"/>
</dbReference>
<keyword evidence="8" id="KW-0443">Lipid metabolism</keyword>
<sequence length="732" mass="78363">MHHEPESGSSTSGKSKWTYFEPVQVTEKGVAVIRINCPGKMNTVSDTMRAEVERLWKADVESNASIKAVVFISSKPDNFIAGADINMIKSTPNKADLKRVCMEGHDTFDVIAKRGIPTVAAINGACLGGGLEWALHCDYRIATTSKKTVLGLPEVKLGLLPGWGGTQLLRPLVGLQAALDMMLTGKNIRPDRALKMGLVNETVDPASLERVAIQAAAELAAGTLKPVRRAKPLAQRLIEDTPAGRAVVWKKVTETVAKNTGGHYPSPPAIVDCVRHGYGAPTKRAALEYEAQKFSEMAATPQSAALIGLFDGTTALKKNPFGAPARRVETVAVLGAGLMGAGIAQVSCEKGLRVLLKDRDAASVSKGIKYISDNQAAKLKKRRATKFDTDLALSRVVPLADDDTLWQRSFAQADLVIEAVPENLDLKHRVIQQAEQYLPEHCVFATNTSALPIADIAKASTRPQNVIGMHYFSPVPMMPLLEVIPHAGTAKEACAAAMQVGTRQGKTAIVVKDVPGFYVNRCLGPFLVEACALVEAGVGLEKLDKAIKAYGLPVGPLTSADEVGMDVAHHVQAFLAAADLGERMGGSDAGIMREMVGKGMLGRKAGKGFYVYEGKKGKRINPEALAMAKGIVKQDLKLSTQEIQDRAISRFVNEAVMCLQDGIISSPVDGDIGAVFGIGFPPFLGGPFRMLDQRGAAAYADMMRGFAERFGPQFEPCQLLQDMAASGKKFHS</sequence>
<gene>
    <name evidence="14" type="ORF">JKP88DRAFT_311875</name>
</gene>
<dbReference type="EMBL" id="JAFCMP010000127">
    <property type="protein sequence ID" value="KAG5185548.1"/>
    <property type="molecule type" value="Genomic_DNA"/>
</dbReference>
<evidence type="ECO:0000256" key="10">
    <source>
        <dbReference type="ARBA" id="ARBA00023268"/>
    </source>
</evidence>
<feature type="domain" description="3-hydroxyacyl-CoA dehydrogenase NAD binding" evidence="13">
    <location>
        <begin position="330"/>
        <end position="514"/>
    </location>
</feature>
<evidence type="ECO:0000256" key="8">
    <source>
        <dbReference type="ARBA" id="ARBA00023098"/>
    </source>
</evidence>
<dbReference type="PANTHER" id="PTHR43612:SF3">
    <property type="entry name" value="TRIFUNCTIONAL ENZYME SUBUNIT ALPHA, MITOCHONDRIAL"/>
    <property type="match status" value="1"/>
</dbReference>
<evidence type="ECO:0000259" key="12">
    <source>
        <dbReference type="Pfam" id="PF00725"/>
    </source>
</evidence>
<evidence type="ECO:0000313" key="14">
    <source>
        <dbReference type="EMBL" id="KAG5185548.1"/>
    </source>
</evidence>
<dbReference type="SUPFAM" id="SSF48179">
    <property type="entry name" value="6-phosphogluconate dehydrogenase C-terminal domain-like"/>
    <property type="match status" value="2"/>
</dbReference>
<dbReference type="InterPro" id="IPR050136">
    <property type="entry name" value="FA_oxidation_alpha_subunit"/>
</dbReference>
<comment type="caution">
    <text evidence="14">The sequence shown here is derived from an EMBL/GenBank/DDBJ whole genome shotgun (WGS) entry which is preliminary data.</text>
</comment>
<evidence type="ECO:0000256" key="2">
    <source>
        <dbReference type="ARBA" id="ARBA00007005"/>
    </source>
</evidence>